<dbReference type="GO" id="GO:0008270">
    <property type="term" value="F:zinc ion binding"/>
    <property type="evidence" value="ECO:0007669"/>
    <property type="project" value="UniProtKB-KW"/>
</dbReference>
<evidence type="ECO:0000313" key="7">
    <source>
        <dbReference type="Proteomes" id="UP001160148"/>
    </source>
</evidence>
<evidence type="ECO:0000256" key="4">
    <source>
        <dbReference type="PROSITE-ProRule" id="PRU00027"/>
    </source>
</evidence>
<keyword evidence="7" id="KW-1185">Reference proteome</keyword>
<dbReference type="GO" id="GO:0003677">
    <property type="term" value="F:DNA binding"/>
    <property type="evidence" value="ECO:0007669"/>
    <property type="project" value="InterPro"/>
</dbReference>
<evidence type="ECO:0000256" key="3">
    <source>
        <dbReference type="ARBA" id="ARBA00022833"/>
    </source>
</evidence>
<dbReference type="EMBL" id="CARXXK010001012">
    <property type="protein sequence ID" value="CAI6371499.1"/>
    <property type="molecule type" value="Genomic_DNA"/>
</dbReference>
<name>A0AAV0XV17_9HEMI</name>
<keyword evidence="2 4" id="KW-0863">Zinc-finger</keyword>
<dbReference type="InterPro" id="IPR003656">
    <property type="entry name" value="Znf_BED"/>
</dbReference>
<accession>A0AAV0XV17</accession>
<dbReference type="Pfam" id="PF02892">
    <property type="entry name" value="zf-BED"/>
    <property type="match status" value="1"/>
</dbReference>
<gene>
    <name evidence="6" type="ORF">MEUPH1_LOCUS25497</name>
</gene>
<dbReference type="InterPro" id="IPR036236">
    <property type="entry name" value="Znf_C2H2_sf"/>
</dbReference>
<protein>
    <recommendedName>
        <fullName evidence="5">BED-type domain-containing protein</fullName>
    </recommendedName>
</protein>
<dbReference type="PROSITE" id="PS50808">
    <property type="entry name" value="ZF_BED"/>
    <property type="match status" value="1"/>
</dbReference>
<sequence>MSEVWQVFTKHENGIKVICKECSGLYVNSGSNTTNLWNHLKFKHKKKYIELDRLRRGVSGPEAADHLEVADNDAE</sequence>
<dbReference type="AlphaFoldDB" id="A0AAV0XV17"/>
<dbReference type="SUPFAM" id="SSF57667">
    <property type="entry name" value="beta-beta-alpha zinc fingers"/>
    <property type="match status" value="1"/>
</dbReference>
<dbReference type="Proteomes" id="UP001160148">
    <property type="component" value="Unassembled WGS sequence"/>
</dbReference>
<dbReference type="SMART" id="SM00614">
    <property type="entry name" value="ZnF_BED"/>
    <property type="match status" value="1"/>
</dbReference>
<keyword evidence="3" id="KW-0862">Zinc</keyword>
<evidence type="ECO:0000259" key="5">
    <source>
        <dbReference type="PROSITE" id="PS50808"/>
    </source>
</evidence>
<proteinExistence type="predicted"/>
<keyword evidence="1" id="KW-0479">Metal-binding</keyword>
<evidence type="ECO:0000256" key="2">
    <source>
        <dbReference type="ARBA" id="ARBA00022771"/>
    </source>
</evidence>
<reference evidence="6 7" key="1">
    <citation type="submission" date="2023-01" db="EMBL/GenBank/DDBJ databases">
        <authorList>
            <person name="Whitehead M."/>
        </authorList>
    </citation>
    <scope>NUCLEOTIDE SEQUENCE [LARGE SCALE GENOMIC DNA]</scope>
</reference>
<evidence type="ECO:0000256" key="1">
    <source>
        <dbReference type="ARBA" id="ARBA00022723"/>
    </source>
</evidence>
<organism evidence="6 7">
    <name type="scientific">Macrosiphum euphorbiae</name>
    <name type="common">potato aphid</name>
    <dbReference type="NCBI Taxonomy" id="13131"/>
    <lineage>
        <taxon>Eukaryota</taxon>
        <taxon>Metazoa</taxon>
        <taxon>Ecdysozoa</taxon>
        <taxon>Arthropoda</taxon>
        <taxon>Hexapoda</taxon>
        <taxon>Insecta</taxon>
        <taxon>Pterygota</taxon>
        <taxon>Neoptera</taxon>
        <taxon>Paraneoptera</taxon>
        <taxon>Hemiptera</taxon>
        <taxon>Sternorrhyncha</taxon>
        <taxon>Aphidomorpha</taxon>
        <taxon>Aphidoidea</taxon>
        <taxon>Aphididae</taxon>
        <taxon>Macrosiphini</taxon>
        <taxon>Macrosiphum</taxon>
    </lineage>
</organism>
<comment type="caution">
    <text evidence="6">The sequence shown here is derived from an EMBL/GenBank/DDBJ whole genome shotgun (WGS) entry which is preliminary data.</text>
</comment>
<feature type="domain" description="BED-type" evidence="5">
    <location>
        <begin position="1"/>
        <end position="51"/>
    </location>
</feature>
<evidence type="ECO:0000313" key="6">
    <source>
        <dbReference type="EMBL" id="CAI6371499.1"/>
    </source>
</evidence>